<organism evidence="1 2">
    <name type="scientific">Danio rerio</name>
    <name type="common">Zebrafish</name>
    <name type="synonym">Brachydanio rerio</name>
    <dbReference type="NCBI Taxonomy" id="7955"/>
    <lineage>
        <taxon>Eukaryota</taxon>
        <taxon>Metazoa</taxon>
        <taxon>Chordata</taxon>
        <taxon>Craniata</taxon>
        <taxon>Vertebrata</taxon>
        <taxon>Euteleostomi</taxon>
        <taxon>Actinopterygii</taxon>
        <taxon>Neopterygii</taxon>
        <taxon>Teleostei</taxon>
        <taxon>Ostariophysi</taxon>
        <taxon>Cypriniformes</taxon>
        <taxon>Danionidae</taxon>
        <taxon>Danioninae</taxon>
        <taxon>Danio</taxon>
    </lineage>
</organism>
<evidence type="ECO:0000313" key="2">
    <source>
        <dbReference type="RefSeq" id="XP_073787226.1"/>
    </source>
</evidence>
<dbReference type="Proteomes" id="UP000000437">
    <property type="component" value="Chromosome 19"/>
</dbReference>
<sequence>MADRITQMQKMEYILLLVVCLPYVDGATHTWNAYYTATTGLSQFPEFVAQNLIDGQLMGYFDSKTNCFKSQFQWMEDKLGTAYDEQQTNILQRHTAKFKNNIKVAIERFNQTQGVHTLQEIYGCEWDDQTGNLNAFRQYGYNGEDFLTLDFMEMRWITPVQQAMITTQKWNNDRGFIESDMNYFRSECIEWLQKYLEYGKSSLMKTVSPQVSVLQKYYFSPVVCHATGFYPSGIKISWQKNGQDHDEDVELGELLPNADGTFQKRSTLNVKPEEWKNSKFSCVVEHQGERILTEDEIRTNNPSATIGIIIGIVLSAVLLLFIAVAGFVVYWKKKGFKPVPANPSDSVAEKTKSQTSVNSDNDSGCGSGSDSVSHKSSDSTSDISSVCSDNSSDSTTALLPENSDKNSGCDSGSDSVSHKSSDSTSDISSVCSDNSSDSTTALF</sequence>
<gene>
    <name evidence="2" type="primary">mhc1uka</name>
    <name evidence="2" type="synonym">Dare-UCA</name>
    <name evidence="2" type="synonym">mhc1uca</name>
    <name evidence="2" type="synonym">si:ch73-213j4.4</name>
    <name evidence="2" type="synonym">UCA</name>
    <name evidence="2" type="synonym">zgc:153728</name>
</gene>
<evidence type="ECO:0000313" key="1">
    <source>
        <dbReference type="Proteomes" id="UP000000437"/>
    </source>
</evidence>
<name>A0AC58HZ21_DANRE</name>
<proteinExistence type="predicted"/>
<accession>A0AC58HZ21</accession>
<reference evidence="2" key="1">
    <citation type="submission" date="2025-08" db="UniProtKB">
        <authorList>
            <consortium name="RefSeq"/>
        </authorList>
    </citation>
    <scope>IDENTIFICATION</scope>
    <source>
        <strain evidence="2">Tuebingen</strain>
        <tissue evidence="2">Fibroblasts and whole tissue</tissue>
    </source>
</reference>
<keyword evidence="1" id="KW-1185">Reference proteome</keyword>
<dbReference type="RefSeq" id="XP_073787226.1">
    <property type="nucleotide sequence ID" value="XM_073931125.1"/>
</dbReference>
<protein>
    <submittedName>
        <fullName evidence="2">Major histocompatibility complex class I UKA isoform X1</fullName>
    </submittedName>
</protein>